<name>A0ABW4ZM68_9SPHI</name>
<gene>
    <name evidence="1" type="ORF">ACFSJU_09955</name>
</gene>
<proteinExistence type="predicted"/>
<dbReference type="Pfam" id="PF14054">
    <property type="entry name" value="DUF4249"/>
    <property type="match status" value="1"/>
</dbReference>
<comment type="caution">
    <text evidence="1">The sequence shown here is derived from an EMBL/GenBank/DDBJ whole genome shotgun (WGS) entry which is preliminary data.</text>
</comment>
<evidence type="ECO:0000313" key="2">
    <source>
        <dbReference type="Proteomes" id="UP001597387"/>
    </source>
</evidence>
<organism evidence="1 2">
    <name type="scientific">Paradesertivirga mongoliensis</name>
    <dbReference type="NCBI Taxonomy" id="2100740"/>
    <lineage>
        <taxon>Bacteria</taxon>
        <taxon>Pseudomonadati</taxon>
        <taxon>Bacteroidota</taxon>
        <taxon>Sphingobacteriia</taxon>
        <taxon>Sphingobacteriales</taxon>
        <taxon>Sphingobacteriaceae</taxon>
        <taxon>Paradesertivirga</taxon>
    </lineage>
</organism>
<dbReference type="RefSeq" id="WP_255903059.1">
    <property type="nucleotide sequence ID" value="NZ_JAFMZO010000003.1"/>
</dbReference>
<accession>A0ABW4ZM68</accession>
<sequence length="372" mass="42008">MRLLNTVLFLLFVLAISCKDPFSPEVNAENKDLLVVEGHLTIGGTTRFILSRSGNLPDPVPRIPEPNARVLVEGSDGTIIMGISNQNGECNLNTQNLDIAKSYRVKIIRANTKVYETDFLKNIATPEIDSLNFKIERGGFEVYVNTHDPNSQTKFYSWDFSETWEVRSGLPSLWEFKDGRIIERLVSVERCWQNNASSSILLGSTERLSDDRVSLFPLTHIQGTSIKLSQLYSISVQQCGLTREAYQYMETMKKNTEEIGTIFDPQPSELKGNIRCVTRPEEQVIGWISAGTVSEKRIFIHKEDKPATWVYREACEPVLTVSSDSVSFYTQMDFLIQSKIWKDGDTSIIIGPKACLDCTTRGSNVKPSFWPN</sequence>
<dbReference type="Proteomes" id="UP001597387">
    <property type="component" value="Unassembled WGS sequence"/>
</dbReference>
<dbReference type="InterPro" id="IPR025345">
    <property type="entry name" value="DUF4249"/>
</dbReference>
<dbReference type="PROSITE" id="PS51257">
    <property type="entry name" value="PROKAR_LIPOPROTEIN"/>
    <property type="match status" value="1"/>
</dbReference>
<protein>
    <submittedName>
        <fullName evidence="1">DUF4249 domain-containing protein</fullName>
    </submittedName>
</protein>
<reference evidence="2" key="1">
    <citation type="journal article" date="2019" name="Int. J. Syst. Evol. Microbiol.">
        <title>The Global Catalogue of Microorganisms (GCM) 10K type strain sequencing project: providing services to taxonomists for standard genome sequencing and annotation.</title>
        <authorList>
            <consortium name="The Broad Institute Genomics Platform"/>
            <consortium name="The Broad Institute Genome Sequencing Center for Infectious Disease"/>
            <person name="Wu L."/>
            <person name="Ma J."/>
        </authorList>
    </citation>
    <scope>NUCLEOTIDE SEQUENCE [LARGE SCALE GENOMIC DNA]</scope>
    <source>
        <strain evidence="2">KCTC 42217</strain>
    </source>
</reference>
<evidence type="ECO:0000313" key="1">
    <source>
        <dbReference type="EMBL" id="MFD2162714.1"/>
    </source>
</evidence>
<dbReference type="EMBL" id="JBHUHZ010000001">
    <property type="protein sequence ID" value="MFD2162714.1"/>
    <property type="molecule type" value="Genomic_DNA"/>
</dbReference>
<keyword evidence="2" id="KW-1185">Reference proteome</keyword>